<organism evidence="8 9">
    <name type="scientific">Kwoniella dendrophila CBS 6074</name>
    <dbReference type="NCBI Taxonomy" id="1295534"/>
    <lineage>
        <taxon>Eukaryota</taxon>
        <taxon>Fungi</taxon>
        <taxon>Dikarya</taxon>
        <taxon>Basidiomycota</taxon>
        <taxon>Agaricomycotina</taxon>
        <taxon>Tremellomycetes</taxon>
        <taxon>Tremellales</taxon>
        <taxon>Cryptococcaceae</taxon>
        <taxon>Kwoniella</taxon>
    </lineage>
</organism>
<gene>
    <name evidence="8" type="ORF">L201_004969</name>
</gene>
<dbReference type="AlphaFoldDB" id="A0AAX4JYW0"/>
<feature type="compositionally biased region" description="Basic and acidic residues" evidence="7">
    <location>
        <begin position="335"/>
        <end position="364"/>
    </location>
</feature>
<feature type="compositionally biased region" description="Basic and acidic residues" evidence="7">
    <location>
        <begin position="123"/>
        <end position="137"/>
    </location>
</feature>
<dbReference type="GO" id="GO:0032040">
    <property type="term" value="C:small-subunit processome"/>
    <property type="evidence" value="ECO:0007669"/>
    <property type="project" value="InterPro"/>
</dbReference>
<evidence type="ECO:0008006" key="10">
    <source>
        <dbReference type="Google" id="ProtNLM"/>
    </source>
</evidence>
<comment type="function">
    <text evidence="6">Involved in nucleolar processing of pre-18S ribosomal RNA. Has a role in the nuclear export of 40S pre-ribosomal subunit to the cytoplasm.</text>
</comment>
<evidence type="ECO:0000256" key="6">
    <source>
        <dbReference type="ARBA" id="ARBA00024695"/>
    </source>
</evidence>
<comment type="subcellular location">
    <subcellularLocation>
        <location evidence="1">Nucleus</location>
        <location evidence="1">Nucleolus</location>
    </subcellularLocation>
</comment>
<feature type="region of interest" description="Disordered" evidence="7">
    <location>
        <begin position="62"/>
        <end position="264"/>
    </location>
</feature>
<evidence type="ECO:0000256" key="4">
    <source>
        <dbReference type="ARBA" id="ARBA00022552"/>
    </source>
</evidence>
<evidence type="ECO:0000313" key="9">
    <source>
        <dbReference type="Proteomes" id="UP001355207"/>
    </source>
</evidence>
<dbReference type="PANTHER" id="PTHR23183:SF0">
    <property type="entry name" value="NUCLEOLAR PROTEIN 14"/>
    <property type="match status" value="1"/>
</dbReference>
<name>A0AAX4JYW0_9TREE</name>
<dbReference type="GeneID" id="91095639"/>
<dbReference type="InterPro" id="IPR007276">
    <property type="entry name" value="Nop14"/>
</dbReference>
<evidence type="ECO:0000256" key="1">
    <source>
        <dbReference type="ARBA" id="ARBA00004604"/>
    </source>
</evidence>
<protein>
    <recommendedName>
        <fullName evidence="10">Nucleolar protein 14</fullName>
    </recommendedName>
</protein>
<comment type="similarity">
    <text evidence="2">Belongs to the NOP14 family.</text>
</comment>
<feature type="region of interest" description="Disordered" evidence="7">
    <location>
        <begin position="900"/>
        <end position="954"/>
    </location>
</feature>
<feature type="compositionally biased region" description="Low complexity" evidence="7">
    <location>
        <begin position="290"/>
        <end position="307"/>
    </location>
</feature>
<proteinExistence type="inferred from homology"/>
<dbReference type="EMBL" id="CP144103">
    <property type="protein sequence ID" value="WWC90039.1"/>
    <property type="molecule type" value="Genomic_DNA"/>
</dbReference>
<dbReference type="GO" id="GO:0030490">
    <property type="term" value="P:maturation of SSU-rRNA"/>
    <property type="evidence" value="ECO:0007669"/>
    <property type="project" value="TreeGrafter"/>
</dbReference>
<dbReference type="PANTHER" id="PTHR23183">
    <property type="entry name" value="NOP14"/>
    <property type="match status" value="1"/>
</dbReference>
<evidence type="ECO:0000256" key="3">
    <source>
        <dbReference type="ARBA" id="ARBA00022517"/>
    </source>
</evidence>
<feature type="compositionally biased region" description="Basic and acidic residues" evidence="7">
    <location>
        <begin position="199"/>
        <end position="208"/>
    </location>
</feature>
<keyword evidence="3" id="KW-0690">Ribosome biogenesis</keyword>
<keyword evidence="4" id="KW-0698">rRNA processing</keyword>
<feature type="compositionally biased region" description="Basic and acidic residues" evidence="7">
    <location>
        <begin position="227"/>
        <end position="256"/>
    </location>
</feature>
<feature type="region of interest" description="Disordered" evidence="7">
    <location>
        <begin position="15"/>
        <end position="42"/>
    </location>
</feature>
<feature type="region of interest" description="Disordered" evidence="7">
    <location>
        <begin position="279"/>
        <end position="314"/>
    </location>
</feature>
<feature type="compositionally biased region" description="Acidic residues" evidence="7">
    <location>
        <begin position="389"/>
        <end position="400"/>
    </location>
</feature>
<feature type="region of interest" description="Disordered" evidence="7">
    <location>
        <begin position="326"/>
        <end position="474"/>
    </location>
</feature>
<dbReference type="GO" id="GO:0030692">
    <property type="term" value="C:Noc4p-Nop14p complex"/>
    <property type="evidence" value="ECO:0007669"/>
    <property type="project" value="TreeGrafter"/>
</dbReference>
<dbReference type="Proteomes" id="UP001355207">
    <property type="component" value="Chromosome 6"/>
</dbReference>
<accession>A0AAX4JYW0</accession>
<feature type="compositionally biased region" description="Basic and acidic residues" evidence="7">
    <location>
        <begin position="900"/>
        <end position="946"/>
    </location>
</feature>
<feature type="compositionally biased region" description="Acidic residues" evidence="7">
    <location>
        <begin position="147"/>
        <end position="159"/>
    </location>
</feature>
<feature type="compositionally biased region" description="Basic and acidic residues" evidence="7">
    <location>
        <begin position="90"/>
        <end position="116"/>
    </location>
</feature>
<feature type="compositionally biased region" description="Acidic residues" evidence="7">
    <location>
        <begin position="418"/>
        <end position="474"/>
    </location>
</feature>
<keyword evidence="9" id="KW-1185">Reference proteome</keyword>
<dbReference type="Pfam" id="PF04147">
    <property type="entry name" value="Nop14"/>
    <property type="match status" value="1"/>
</dbReference>
<sequence length="954" mass="106078">MAPSQLSQLKAALSSAGLNNKNYSKKEKKAYKKGGARETDRAKKLDKLEEIRRNLNKFDERETKVKHDVGGRNLKGVTGRPSASKQAGLEQRRKSLLPEHQLKDHTGTFRDRRFGENDPTLSIEDRMLERYTRERQRGQGKKGLFNIEDDEDNGLDGFDDGFALGGLTHGGRSVMDLPGDDFDAQGFGERDDEDDDEDAKQGRIDRRTVNKINFGGFDGDEDEEELPEKKKSKAEVMSEIIAKSKEHKYERQQQREADDELRDALDDDLDDLRVLLEEGGAARPAASNFASTSRPATTATTSSAPAAVVPEEEIDYDQVVRSLAFDSRAKPKNRTKTEEELALEEKENLEKAEAKRLRRMRGESVTDDEDGGEGSRKKRKTDSRKPDADDLGDDYIEDDALLGPGITREDIENMAVPSDEEADDQDDEEADEEGEGEGDEVEEGDSDEDVDEDDMEDDDESEAESAMEDLDDEDVPELVEAEEDDFEAVVKKSKGKKTATAGKTKEIPFTFPCPTSIEEFEDILEGLEDSALPTVVQRIRALHHPSLAAGNKEKLQEFLGVLIDYILILSSRPTPPFDLISGLTPHLVALVKLNIITAASHFVEKLKLMQKNLTRGLAKGPSNKASKTFPGCAELVLLRLIDSIWSTSDFSHPVVAPAVLLMGQYLAQSRIRSTSDLASGLFLCSVLAHYEVLSNRVIPEAVNFVASSILALLPRRKGLEENTIYPDSKANDVQLFVDPTAAAVPQQPVNLAQAINSAQSDLSSTEVEQTKADLLVVAIKLSQTFATMYASSDAFIEIIEPLTKVLEGSRVAKLSQELKTIHATVYTQLTKSIGHAKAIRRPLTLQSHKPIPIASHAPKFEENFTPGKHYDPDVERNQSAKLKSLYKKERKGAIRELRKDNKFLAGERAKEQAEKDKSYNSRMKKVEGSLNVERAEEKAMQREKQKEKKRAGRG</sequence>
<dbReference type="RefSeq" id="XP_066076802.1">
    <property type="nucleotide sequence ID" value="XM_066220705.1"/>
</dbReference>
<evidence type="ECO:0000256" key="5">
    <source>
        <dbReference type="ARBA" id="ARBA00023242"/>
    </source>
</evidence>
<evidence type="ECO:0000256" key="2">
    <source>
        <dbReference type="ARBA" id="ARBA00007466"/>
    </source>
</evidence>
<evidence type="ECO:0000313" key="8">
    <source>
        <dbReference type="EMBL" id="WWC90039.1"/>
    </source>
</evidence>
<evidence type="ECO:0000256" key="7">
    <source>
        <dbReference type="SAM" id="MobiDB-lite"/>
    </source>
</evidence>
<keyword evidence="5" id="KW-0539">Nucleus</keyword>
<reference evidence="8 9" key="1">
    <citation type="submission" date="2024-01" db="EMBL/GenBank/DDBJ databases">
        <title>Comparative genomics of Cryptococcus and Kwoniella reveals pathogenesis evolution and contrasting modes of karyotype evolution via chromosome fusion or intercentromeric recombination.</title>
        <authorList>
            <person name="Coelho M.A."/>
            <person name="David-Palma M."/>
            <person name="Shea T."/>
            <person name="Bowers K."/>
            <person name="McGinley-Smith S."/>
            <person name="Mohammad A.W."/>
            <person name="Gnirke A."/>
            <person name="Yurkov A.M."/>
            <person name="Nowrousian M."/>
            <person name="Sun S."/>
            <person name="Cuomo C.A."/>
            <person name="Heitman J."/>
        </authorList>
    </citation>
    <scope>NUCLEOTIDE SEQUENCE [LARGE SCALE GENOMIC DNA]</scope>
    <source>
        <strain evidence="8 9">CBS 6074</strain>
    </source>
</reference>